<proteinExistence type="predicted"/>
<evidence type="ECO:0000313" key="1">
    <source>
        <dbReference type="EMBL" id="JAD43022.1"/>
    </source>
</evidence>
<accession>A0A0A9A7K5</accession>
<name>A0A0A9A7K5_ARUDO</name>
<dbReference type="AlphaFoldDB" id="A0A0A9A7K5"/>
<reference evidence="1" key="2">
    <citation type="journal article" date="2015" name="Data Brief">
        <title>Shoot transcriptome of the giant reed, Arundo donax.</title>
        <authorList>
            <person name="Barrero R.A."/>
            <person name="Guerrero F.D."/>
            <person name="Moolhuijzen P."/>
            <person name="Goolsby J.A."/>
            <person name="Tidwell J."/>
            <person name="Bellgard S.E."/>
            <person name="Bellgard M.I."/>
        </authorList>
    </citation>
    <scope>NUCLEOTIDE SEQUENCE</scope>
    <source>
        <tissue evidence="1">Shoot tissue taken approximately 20 cm above the soil surface</tissue>
    </source>
</reference>
<sequence length="34" mass="3606">MVMEGRKKSGVSTVVFPPSAPSLRDLGVIIVAYT</sequence>
<reference evidence="1" key="1">
    <citation type="submission" date="2014-09" db="EMBL/GenBank/DDBJ databases">
        <authorList>
            <person name="Magalhaes I.L.F."/>
            <person name="Oliveira U."/>
            <person name="Santos F.R."/>
            <person name="Vidigal T.H.D.A."/>
            <person name="Brescovit A.D."/>
            <person name="Santos A.J."/>
        </authorList>
    </citation>
    <scope>NUCLEOTIDE SEQUENCE</scope>
    <source>
        <tissue evidence="1">Shoot tissue taken approximately 20 cm above the soil surface</tissue>
    </source>
</reference>
<dbReference type="EMBL" id="GBRH01254873">
    <property type="protein sequence ID" value="JAD43022.1"/>
    <property type="molecule type" value="Transcribed_RNA"/>
</dbReference>
<organism evidence="1">
    <name type="scientific">Arundo donax</name>
    <name type="common">Giant reed</name>
    <name type="synonym">Donax arundinaceus</name>
    <dbReference type="NCBI Taxonomy" id="35708"/>
    <lineage>
        <taxon>Eukaryota</taxon>
        <taxon>Viridiplantae</taxon>
        <taxon>Streptophyta</taxon>
        <taxon>Embryophyta</taxon>
        <taxon>Tracheophyta</taxon>
        <taxon>Spermatophyta</taxon>
        <taxon>Magnoliopsida</taxon>
        <taxon>Liliopsida</taxon>
        <taxon>Poales</taxon>
        <taxon>Poaceae</taxon>
        <taxon>PACMAD clade</taxon>
        <taxon>Arundinoideae</taxon>
        <taxon>Arundineae</taxon>
        <taxon>Arundo</taxon>
    </lineage>
</organism>
<protein>
    <submittedName>
        <fullName evidence="1">Uncharacterized protein</fullName>
    </submittedName>
</protein>